<keyword evidence="2" id="KW-1185">Reference proteome</keyword>
<dbReference type="AlphaFoldDB" id="A0A699Z332"/>
<accession>A0A699Z332</accession>
<dbReference type="EMBL" id="BLLF01001002">
    <property type="protein sequence ID" value="GFH16471.1"/>
    <property type="molecule type" value="Genomic_DNA"/>
</dbReference>
<proteinExistence type="predicted"/>
<sequence length="74" mass="8398">PKAELQASVELVAKKIPKRVKRKRAVRTEEGGEAGMEEYWDYIFPEESNAAPQLKLLELAYQHKRQKTGAEDAA</sequence>
<name>A0A699Z332_HAELA</name>
<dbReference type="Proteomes" id="UP000485058">
    <property type="component" value="Unassembled WGS sequence"/>
</dbReference>
<protein>
    <submittedName>
        <fullName evidence="1">Uncharacterized protein</fullName>
    </submittedName>
</protein>
<evidence type="ECO:0000313" key="1">
    <source>
        <dbReference type="EMBL" id="GFH16471.1"/>
    </source>
</evidence>
<evidence type="ECO:0000313" key="2">
    <source>
        <dbReference type="Proteomes" id="UP000485058"/>
    </source>
</evidence>
<gene>
    <name evidence="1" type="ORF">HaLaN_12895</name>
</gene>
<feature type="non-terminal residue" evidence="1">
    <location>
        <position position="1"/>
    </location>
</feature>
<reference evidence="1 2" key="1">
    <citation type="submission" date="2020-02" db="EMBL/GenBank/DDBJ databases">
        <title>Draft genome sequence of Haematococcus lacustris strain NIES-144.</title>
        <authorList>
            <person name="Morimoto D."/>
            <person name="Nakagawa S."/>
            <person name="Yoshida T."/>
            <person name="Sawayama S."/>
        </authorList>
    </citation>
    <scope>NUCLEOTIDE SEQUENCE [LARGE SCALE GENOMIC DNA]</scope>
    <source>
        <strain evidence="1 2">NIES-144</strain>
    </source>
</reference>
<comment type="caution">
    <text evidence="1">The sequence shown here is derived from an EMBL/GenBank/DDBJ whole genome shotgun (WGS) entry which is preliminary data.</text>
</comment>
<organism evidence="1 2">
    <name type="scientific">Haematococcus lacustris</name>
    <name type="common">Green alga</name>
    <name type="synonym">Haematococcus pluvialis</name>
    <dbReference type="NCBI Taxonomy" id="44745"/>
    <lineage>
        <taxon>Eukaryota</taxon>
        <taxon>Viridiplantae</taxon>
        <taxon>Chlorophyta</taxon>
        <taxon>core chlorophytes</taxon>
        <taxon>Chlorophyceae</taxon>
        <taxon>CS clade</taxon>
        <taxon>Chlamydomonadales</taxon>
        <taxon>Haematococcaceae</taxon>
        <taxon>Haematococcus</taxon>
    </lineage>
</organism>